<reference evidence="1" key="1">
    <citation type="submission" date="2019-02" db="EMBL/GenBank/DDBJ databases">
        <authorList>
            <person name="Gruber-Vodicka R. H."/>
            <person name="Seah K. B. B."/>
        </authorList>
    </citation>
    <scope>NUCLEOTIDE SEQUENCE</scope>
    <source>
        <strain evidence="1">BECK_M6</strain>
    </source>
</reference>
<evidence type="ECO:0000313" key="1">
    <source>
        <dbReference type="EMBL" id="VFJ92152.1"/>
    </source>
</evidence>
<protein>
    <submittedName>
        <fullName evidence="1">Uncharacterized protein</fullName>
    </submittedName>
</protein>
<accession>A0A450UHX1</accession>
<gene>
    <name evidence="1" type="ORF">BECKLFY1418A_GA0070994_102115</name>
</gene>
<dbReference type="AlphaFoldDB" id="A0A450UHX1"/>
<sequence length="171" mass="19096">MRSDPEASHQHGPHIDPVTSQAMRIHEGFEKTRLGPLGLSVTRPSERARLSLSTCPLNDAPTERAATYHGVKIQPPSHCENALRHIKPQTRTLNAIPGRGIGIPCRIWGASDHESPIEARISVMPEIRTPPNTGKWHIGRRPKADNRGRYNRWTVSEFPELSDTAGIRSRQ</sequence>
<dbReference type="EMBL" id="CAADFH010000021">
    <property type="protein sequence ID" value="VFJ92152.1"/>
    <property type="molecule type" value="Genomic_DNA"/>
</dbReference>
<organism evidence="1">
    <name type="scientific">Candidatus Kentrum sp. LFY</name>
    <dbReference type="NCBI Taxonomy" id="2126342"/>
    <lineage>
        <taxon>Bacteria</taxon>
        <taxon>Pseudomonadati</taxon>
        <taxon>Pseudomonadota</taxon>
        <taxon>Gammaproteobacteria</taxon>
        <taxon>Candidatus Kentrum</taxon>
    </lineage>
</organism>
<name>A0A450UHX1_9GAMM</name>
<proteinExistence type="predicted"/>